<feature type="signal peptide" evidence="1">
    <location>
        <begin position="1"/>
        <end position="23"/>
    </location>
</feature>
<dbReference type="AlphaFoldDB" id="A0A8H5H0D2"/>
<name>A0A8H5H0D2_9AGAR</name>
<proteinExistence type="predicted"/>
<accession>A0A8H5H0D2</accession>
<protein>
    <submittedName>
        <fullName evidence="2">Uncharacterized protein</fullName>
    </submittedName>
</protein>
<feature type="chain" id="PRO_5034491438" evidence="1">
    <location>
        <begin position="24"/>
        <end position="146"/>
    </location>
</feature>
<evidence type="ECO:0000313" key="3">
    <source>
        <dbReference type="Proteomes" id="UP000559256"/>
    </source>
</evidence>
<sequence>MMARFIFTFLSFALALLAFKAEAAPLQARQIGDLQCNIARLQTVSALGQAQNLLGKIDTTDPNVASAVSTASDGLNSAQAGIKTIGGAIVSGQTAPADARDQVGTGLTDALTALDGLDSTDPAVSDTVSKVNDAISAGQSVVADCK</sequence>
<organism evidence="2 3">
    <name type="scientific">Tetrapyrgos nigripes</name>
    <dbReference type="NCBI Taxonomy" id="182062"/>
    <lineage>
        <taxon>Eukaryota</taxon>
        <taxon>Fungi</taxon>
        <taxon>Dikarya</taxon>
        <taxon>Basidiomycota</taxon>
        <taxon>Agaricomycotina</taxon>
        <taxon>Agaricomycetes</taxon>
        <taxon>Agaricomycetidae</taxon>
        <taxon>Agaricales</taxon>
        <taxon>Marasmiineae</taxon>
        <taxon>Marasmiaceae</taxon>
        <taxon>Tetrapyrgos</taxon>
    </lineage>
</organism>
<dbReference type="OrthoDB" id="3178264at2759"/>
<keyword evidence="1" id="KW-0732">Signal</keyword>
<evidence type="ECO:0000313" key="2">
    <source>
        <dbReference type="EMBL" id="KAF5374297.1"/>
    </source>
</evidence>
<dbReference type="EMBL" id="JAACJM010000002">
    <property type="protein sequence ID" value="KAF5374297.1"/>
    <property type="molecule type" value="Genomic_DNA"/>
</dbReference>
<keyword evidence="3" id="KW-1185">Reference proteome</keyword>
<reference evidence="2 3" key="1">
    <citation type="journal article" date="2020" name="ISME J.">
        <title>Uncovering the hidden diversity of litter-decomposition mechanisms in mushroom-forming fungi.</title>
        <authorList>
            <person name="Floudas D."/>
            <person name="Bentzer J."/>
            <person name="Ahren D."/>
            <person name="Johansson T."/>
            <person name="Persson P."/>
            <person name="Tunlid A."/>
        </authorList>
    </citation>
    <scope>NUCLEOTIDE SEQUENCE [LARGE SCALE GENOMIC DNA]</scope>
    <source>
        <strain evidence="2 3">CBS 291.85</strain>
    </source>
</reference>
<evidence type="ECO:0000256" key="1">
    <source>
        <dbReference type="SAM" id="SignalP"/>
    </source>
</evidence>
<gene>
    <name evidence="2" type="ORF">D9758_004589</name>
</gene>
<comment type="caution">
    <text evidence="2">The sequence shown here is derived from an EMBL/GenBank/DDBJ whole genome shotgun (WGS) entry which is preliminary data.</text>
</comment>
<dbReference type="Proteomes" id="UP000559256">
    <property type="component" value="Unassembled WGS sequence"/>
</dbReference>